<proteinExistence type="predicted"/>
<name>A0A0G0X5J3_9BACT</name>
<evidence type="ECO:0000313" key="1">
    <source>
        <dbReference type="EMBL" id="KKR82917.1"/>
    </source>
</evidence>
<accession>A0A0G0X5J3</accession>
<protein>
    <submittedName>
        <fullName evidence="1">Uncharacterized protein</fullName>
    </submittedName>
</protein>
<sequence>MAKIEQLFGVHTSRVAAHRVQEVFRAADESNLSPRALAVLNHYKLYGVADAGAFMSAIDEMRDRCHLRIRCDSMTQVENSLRLPGESRRFGSR</sequence>
<gene>
    <name evidence="1" type="ORF">UU29_C0008G0026</name>
</gene>
<dbReference type="EMBL" id="LCAB01000008">
    <property type="protein sequence ID" value="KKR82917.1"/>
    <property type="molecule type" value="Genomic_DNA"/>
</dbReference>
<evidence type="ECO:0000313" key="2">
    <source>
        <dbReference type="Proteomes" id="UP000034601"/>
    </source>
</evidence>
<dbReference type="Proteomes" id="UP000034601">
    <property type="component" value="Unassembled WGS sequence"/>
</dbReference>
<organism evidence="1 2">
    <name type="scientific">Candidatus Daviesbacteria bacterium GW2011_GWA2_40_9</name>
    <dbReference type="NCBI Taxonomy" id="1618424"/>
    <lineage>
        <taxon>Bacteria</taxon>
        <taxon>Candidatus Daviesiibacteriota</taxon>
    </lineage>
</organism>
<comment type="caution">
    <text evidence="1">The sequence shown here is derived from an EMBL/GenBank/DDBJ whole genome shotgun (WGS) entry which is preliminary data.</text>
</comment>
<dbReference type="AlphaFoldDB" id="A0A0G0X5J3"/>
<reference evidence="1 2" key="1">
    <citation type="journal article" date="2015" name="Nature">
        <title>rRNA introns, odd ribosomes, and small enigmatic genomes across a large radiation of phyla.</title>
        <authorList>
            <person name="Brown C.T."/>
            <person name="Hug L.A."/>
            <person name="Thomas B.C."/>
            <person name="Sharon I."/>
            <person name="Castelle C.J."/>
            <person name="Singh A."/>
            <person name="Wilkins M.J."/>
            <person name="Williams K.H."/>
            <person name="Banfield J.F."/>
        </authorList>
    </citation>
    <scope>NUCLEOTIDE SEQUENCE [LARGE SCALE GENOMIC DNA]</scope>
</reference>